<comment type="caution">
    <text evidence="2">The sequence shown here is derived from an EMBL/GenBank/DDBJ whole genome shotgun (WGS) entry which is preliminary data.</text>
</comment>
<dbReference type="EMBL" id="JACGWJ010000016">
    <property type="protein sequence ID" value="KAL0360981.1"/>
    <property type="molecule type" value="Genomic_DNA"/>
</dbReference>
<accession>A0AAW2PZW7</accession>
<protein>
    <recommendedName>
        <fullName evidence="1">Reverse transcriptase/retrotransposon-derived protein RNase H-like domain-containing protein</fullName>
    </recommendedName>
</protein>
<dbReference type="SUPFAM" id="SSF56672">
    <property type="entry name" value="DNA/RNA polymerases"/>
    <property type="match status" value="1"/>
</dbReference>
<evidence type="ECO:0000259" key="1">
    <source>
        <dbReference type="Pfam" id="PF17919"/>
    </source>
</evidence>
<feature type="domain" description="Reverse transcriptase/retrotransposon-derived protein RNase H-like" evidence="1">
    <location>
        <begin position="2"/>
        <end position="98"/>
    </location>
</feature>
<dbReference type="InterPro" id="IPR043502">
    <property type="entry name" value="DNA/RNA_pol_sf"/>
</dbReference>
<reference evidence="2" key="2">
    <citation type="journal article" date="2024" name="Plant">
        <title>Genomic evolution and insights into agronomic trait innovations of Sesamum species.</title>
        <authorList>
            <person name="Miao H."/>
            <person name="Wang L."/>
            <person name="Qu L."/>
            <person name="Liu H."/>
            <person name="Sun Y."/>
            <person name="Le M."/>
            <person name="Wang Q."/>
            <person name="Wei S."/>
            <person name="Zheng Y."/>
            <person name="Lin W."/>
            <person name="Duan Y."/>
            <person name="Cao H."/>
            <person name="Xiong S."/>
            <person name="Wang X."/>
            <person name="Wei L."/>
            <person name="Li C."/>
            <person name="Ma Q."/>
            <person name="Ju M."/>
            <person name="Zhao R."/>
            <person name="Li G."/>
            <person name="Mu C."/>
            <person name="Tian Q."/>
            <person name="Mei H."/>
            <person name="Zhang T."/>
            <person name="Gao T."/>
            <person name="Zhang H."/>
        </authorList>
    </citation>
    <scope>NUCLEOTIDE SEQUENCE</scope>
    <source>
        <strain evidence="2">G02</strain>
    </source>
</reference>
<name>A0AAW2PZW7_SESRA</name>
<gene>
    <name evidence="2" type="ORF">Sradi_3782600</name>
</gene>
<dbReference type="PANTHER" id="PTHR48475:SF2">
    <property type="entry name" value="RIBONUCLEASE H"/>
    <property type="match status" value="1"/>
</dbReference>
<organism evidence="2">
    <name type="scientific">Sesamum radiatum</name>
    <name type="common">Black benniseed</name>
    <dbReference type="NCBI Taxonomy" id="300843"/>
    <lineage>
        <taxon>Eukaryota</taxon>
        <taxon>Viridiplantae</taxon>
        <taxon>Streptophyta</taxon>
        <taxon>Embryophyta</taxon>
        <taxon>Tracheophyta</taxon>
        <taxon>Spermatophyta</taxon>
        <taxon>Magnoliopsida</taxon>
        <taxon>eudicotyledons</taxon>
        <taxon>Gunneridae</taxon>
        <taxon>Pentapetalae</taxon>
        <taxon>asterids</taxon>
        <taxon>lamiids</taxon>
        <taxon>Lamiales</taxon>
        <taxon>Pedaliaceae</taxon>
        <taxon>Sesamum</taxon>
    </lineage>
</organism>
<evidence type="ECO:0000313" key="2">
    <source>
        <dbReference type="EMBL" id="KAL0360981.1"/>
    </source>
</evidence>
<dbReference type="AlphaFoldDB" id="A0AAW2PZW7"/>
<reference evidence="2" key="1">
    <citation type="submission" date="2020-06" db="EMBL/GenBank/DDBJ databases">
        <authorList>
            <person name="Li T."/>
            <person name="Hu X."/>
            <person name="Zhang T."/>
            <person name="Song X."/>
            <person name="Zhang H."/>
            <person name="Dai N."/>
            <person name="Sheng W."/>
            <person name="Hou X."/>
            <person name="Wei L."/>
        </authorList>
    </citation>
    <scope>NUCLEOTIDE SEQUENCE</scope>
    <source>
        <strain evidence="2">G02</strain>
        <tissue evidence="2">Leaf</tissue>
    </source>
</reference>
<dbReference type="PANTHER" id="PTHR48475">
    <property type="entry name" value="RIBONUCLEASE H"/>
    <property type="match status" value="1"/>
</dbReference>
<proteinExistence type="predicted"/>
<dbReference type="InterPro" id="IPR041577">
    <property type="entry name" value="RT_RNaseH_2"/>
</dbReference>
<sequence>MEECHQAFQELKSYLACPPLLSKPETRESLLLYIATSTAATSVVLTRDHEGIHQPVYCTSHMFQGAESRYSFVEKLVLALVSAARKLKPYFLTHPVIVLTNKPLGSLLQKGTSNQMIKWSYDLNEFELEYRPRTAIKAHVLADFLMEYDPEEEKREDDPREWMMFVDGSATTSQVVG</sequence>
<dbReference type="Pfam" id="PF17919">
    <property type="entry name" value="RT_RNaseH_2"/>
    <property type="match status" value="1"/>
</dbReference>